<feature type="transmembrane region" description="Helical" evidence="14">
    <location>
        <begin position="102"/>
        <end position="122"/>
    </location>
</feature>
<feature type="transmembrane region" description="Helical" evidence="14">
    <location>
        <begin position="22"/>
        <end position="41"/>
    </location>
</feature>
<evidence type="ECO:0000256" key="9">
    <source>
        <dbReference type="ARBA" id="ARBA00023098"/>
    </source>
</evidence>
<dbReference type="GO" id="GO:0046677">
    <property type="term" value="P:response to antibiotic"/>
    <property type="evidence" value="ECO:0007669"/>
    <property type="project" value="UniProtKB-KW"/>
</dbReference>
<keyword evidence="5" id="KW-1003">Cell membrane</keyword>
<dbReference type="EC" id="2.3.2.3" evidence="3"/>
<keyword evidence="10 14" id="KW-0472">Membrane</keyword>
<dbReference type="OrthoDB" id="145485at2"/>
<evidence type="ECO:0000256" key="2">
    <source>
        <dbReference type="ARBA" id="ARBA00008627"/>
    </source>
</evidence>
<feature type="domain" description="Phosphatidylglycerol lysyltransferase C-terminal" evidence="15">
    <location>
        <begin position="560"/>
        <end position="849"/>
    </location>
</feature>
<feature type="transmembrane region" description="Helical" evidence="14">
    <location>
        <begin position="517"/>
        <end position="538"/>
    </location>
</feature>
<keyword evidence="7 14" id="KW-0812">Transmembrane</keyword>
<evidence type="ECO:0000256" key="10">
    <source>
        <dbReference type="ARBA" id="ARBA00023136"/>
    </source>
</evidence>
<evidence type="ECO:0000256" key="12">
    <source>
        <dbReference type="ARBA" id="ARBA00031899"/>
    </source>
</evidence>
<evidence type="ECO:0000256" key="4">
    <source>
        <dbReference type="ARBA" id="ARBA00021546"/>
    </source>
</evidence>
<organism evidence="16 17">
    <name type="scientific">Pontibacter mangrovi</name>
    <dbReference type="NCBI Taxonomy" id="2589816"/>
    <lineage>
        <taxon>Bacteria</taxon>
        <taxon>Pseudomonadati</taxon>
        <taxon>Bacteroidota</taxon>
        <taxon>Cytophagia</taxon>
        <taxon>Cytophagales</taxon>
        <taxon>Hymenobacteraceae</taxon>
        <taxon>Pontibacter</taxon>
    </lineage>
</organism>
<dbReference type="GO" id="GO:0055091">
    <property type="term" value="P:phospholipid homeostasis"/>
    <property type="evidence" value="ECO:0007669"/>
    <property type="project" value="TreeGrafter"/>
</dbReference>
<dbReference type="PANTHER" id="PTHR34697">
    <property type="entry name" value="PHOSPHATIDYLGLYCEROL LYSYLTRANSFERASE"/>
    <property type="match status" value="1"/>
</dbReference>
<dbReference type="InterPro" id="IPR024320">
    <property type="entry name" value="LPG_synthase_C"/>
</dbReference>
<dbReference type="AlphaFoldDB" id="A0A501W806"/>
<feature type="transmembrane region" description="Helical" evidence="14">
    <location>
        <begin position="378"/>
        <end position="396"/>
    </location>
</feature>
<dbReference type="PANTHER" id="PTHR34697:SF2">
    <property type="entry name" value="PHOSPHATIDYLGLYCEROL LYSYLTRANSFERASE"/>
    <property type="match status" value="1"/>
</dbReference>
<dbReference type="RefSeq" id="WP_140622337.1">
    <property type="nucleotide sequence ID" value="NZ_VFRQ01000007.1"/>
</dbReference>
<dbReference type="GO" id="GO:0005886">
    <property type="term" value="C:plasma membrane"/>
    <property type="evidence" value="ECO:0007669"/>
    <property type="project" value="UniProtKB-SubCell"/>
</dbReference>
<evidence type="ECO:0000256" key="13">
    <source>
        <dbReference type="ARBA" id="ARBA00047540"/>
    </source>
</evidence>
<feature type="transmembrane region" description="Helical" evidence="14">
    <location>
        <begin position="142"/>
        <end position="164"/>
    </location>
</feature>
<evidence type="ECO:0000256" key="1">
    <source>
        <dbReference type="ARBA" id="ARBA00004651"/>
    </source>
</evidence>
<evidence type="ECO:0000313" key="16">
    <source>
        <dbReference type="EMBL" id="TPE43391.1"/>
    </source>
</evidence>
<feature type="transmembrane region" description="Helical" evidence="14">
    <location>
        <begin position="170"/>
        <end position="194"/>
    </location>
</feature>
<keyword evidence="9" id="KW-0443">Lipid metabolism</keyword>
<evidence type="ECO:0000256" key="8">
    <source>
        <dbReference type="ARBA" id="ARBA00022989"/>
    </source>
</evidence>
<dbReference type="SUPFAM" id="SSF55729">
    <property type="entry name" value="Acyl-CoA N-acyltransferases (Nat)"/>
    <property type="match status" value="1"/>
</dbReference>
<dbReference type="Pfam" id="PF03706">
    <property type="entry name" value="LPG_synthase_TM"/>
    <property type="match status" value="1"/>
</dbReference>
<evidence type="ECO:0000256" key="14">
    <source>
        <dbReference type="SAM" id="Phobius"/>
    </source>
</evidence>
<accession>A0A501W806</accession>
<dbReference type="Proteomes" id="UP000316727">
    <property type="component" value="Unassembled WGS sequence"/>
</dbReference>
<evidence type="ECO:0000256" key="5">
    <source>
        <dbReference type="ARBA" id="ARBA00022475"/>
    </source>
</evidence>
<feature type="transmembrane region" description="Helical" evidence="14">
    <location>
        <begin position="459"/>
        <end position="478"/>
    </location>
</feature>
<evidence type="ECO:0000256" key="3">
    <source>
        <dbReference type="ARBA" id="ARBA00012014"/>
    </source>
</evidence>
<feature type="transmembrane region" description="Helical" evidence="14">
    <location>
        <begin position="256"/>
        <end position="274"/>
    </location>
</feature>
<feature type="transmembrane region" description="Helical" evidence="14">
    <location>
        <begin position="339"/>
        <end position="358"/>
    </location>
</feature>
<feature type="transmembrane region" description="Helical" evidence="14">
    <location>
        <begin position="62"/>
        <end position="82"/>
    </location>
</feature>
<comment type="caution">
    <text evidence="16">The sequence shown here is derived from an EMBL/GenBank/DDBJ whole genome shotgun (WGS) entry which is preliminary data.</text>
</comment>
<dbReference type="InterPro" id="IPR022791">
    <property type="entry name" value="L-PG_synthase/AglD"/>
</dbReference>
<feature type="transmembrane region" description="Helical" evidence="14">
    <location>
        <begin position="403"/>
        <end position="422"/>
    </location>
</feature>
<evidence type="ECO:0000256" key="6">
    <source>
        <dbReference type="ARBA" id="ARBA00022679"/>
    </source>
</evidence>
<name>A0A501W806_9BACT</name>
<keyword evidence="8 14" id="KW-1133">Transmembrane helix</keyword>
<dbReference type="GO" id="GO:0050071">
    <property type="term" value="F:phosphatidylglycerol lysyltransferase activity"/>
    <property type="evidence" value="ECO:0007669"/>
    <property type="project" value="UniProtKB-EC"/>
</dbReference>
<evidence type="ECO:0000256" key="7">
    <source>
        <dbReference type="ARBA" id="ARBA00022692"/>
    </source>
</evidence>
<sequence length="870" mass="97040">MENNALPAQKRTTILPHLLHNLYFWQGSLALFLLAMAVYFMQHQQIELAAIQRQLRQAKVSFLLLGALLTACHILLQGEMYVRCFRSLGKTVALTQTVLLFLKRNLVSVLLPAGGFSSLVFFSRQVASDQVNKTHVYLASSLYSICGMLSVIIIAVPVLGFALLRGQLQTPALLGFIFLVLLTAAMIAALVSVLKRGWAYRLLHKRLPPWAALLDEITSKPLDRRQLGAALAASVVIECIGVSHLFISMLALGYEASWPAAFIGYMVMMILLIASPVLRGLGAIEVAMTFILTQYGLPVVAAASVTLLFRLFDFWLPLLAGVGSFFIRKDSFLLRVFPALLLFFTGIVNVLSVIAPAVPTRLEFVREVFPEEVISASNGLVMVVGMVLMLLAVFLLQGSRRAWLLAVVLVSLSIIGHLTKAIDYEEALFAAFTLISLLYTRSAYSLVPHPRYTRLSILVLVYGLLLVMLYGVLGFFFMDKVHFGQEFSLDQALRQVLRLFFTFDNAGIEPLTPFARWFIFSLYTAGAAYLVFVLYGLLRPYFAQPFNSAEEKALASELTGKYGHSSLDYFKTYPDKLFFFTPDKQAFVSFKVWRHLAIALEDPVAADPEAMKAAIEAFDEYCAENGFTAAYYRVPEASLPLYTSLGKKSFTVGEEAIVDLPSFTLEGSKMHANRNAVRKLTADGYVFKVYDPPIKAGLLQKLELVSAEWLQDKEQAELTFTEGVFDPAILKNHPIMTIENADEKVYAFLDVVPCGVPGMAVYDLIRQLPDAPNGTLDMLLCQAFLYFKSKGFQQVNMGLAPMSGIDGRNVPQKTVRFAYEHLRAFGHFKGLRKYKEKFSPAWEKKYLAYEDDYQLLQVPVALKKVSEAAV</sequence>
<evidence type="ECO:0000256" key="11">
    <source>
        <dbReference type="ARBA" id="ARBA00023251"/>
    </source>
</evidence>
<feature type="transmembrane region" description="Helical" evidence="14">
    <location>
        <begin position="428"/>
        <end position="447"/>
    </location>
</feature>
<feature type="transmembrane region" description="Helical" evidence="14">
    <location>
        <begin position="227"/>
        <end position="250"/>
    </location>
</feature>
<dbReference type="InterPro" id="IPR016181">
    <property type="entry name" value="Acyl_CoA_acyltransferase"/>
</dbReference>
<dbReference type="InterPro" id="IPR051211">
    <property type="entry name" value="PG_lysyltransferase"/>
</dbReference>
<keyword evidence="11" id="KW-0046">Antibiotic resistance</keyword>
<evidence type="ECO:0000313" key="17">
    <source>
        <dbReference type="Proteomes" id="UP000316727"/>
    </source>
</evidence>
<comment type="similarity">
    <text evidence="2">Belongs to the LPG synthase family.</text>
</comment>
<proteinExistence type="inferred from homology"/>
<comment type="catalytic activity">
    <reaction evidence="13">
        <text>L-lysyl-tRNA(Lys) + a 1,2-diacyl-sn-glycero-3-phospho-(1'-sn-glycerol) = a 1,2-diacyl-sn-glycero-3-phospho-1'-(3'-O-L-lysyl)-sn-glycerol + tRNA(Lys)</text>
        <dbReference type="Rhea" id="RHEA:10668"/>
        <dbReference type="Rhea" id="RHEA-COMP:9696"/>
        <dbReference type="Rhea" id="RHEA-COMP:9697"/>
        <dbReference type="ChEBI" id="CHEBI:64716"/>
        <dbReference type="ChEBI" id="CHEBI:75792"/>
        <dbReference type="ChEBI" id="CHEBI:78442"/>
        <dbReference type="ChEBI" id="CHEBI:78529"/>
        <dbReference type="EC" id="2.3.2.3"/>
    </reaction>
</comment>
<dbReference type="Pfam" id="PF09924">
    <property type="entry name" value="LPG_synthase_C"/>
    <property type="match status" value="1"/>
</dbReference>
<dbReference type="GO" id="GO:0006629">
    <property type="term" value="P:lipid metabolic process"/>
    <property type="evidence" value="ECO:0007669"/>
    <property type="project" value="UniProtKB-KW"/>
</dbReference>
<gene>
    <name evidence="16" type="ORF">FJM65_14900</name>
</gene>
<dbReference type="EMBL" id="VFRQ01000007">
    <property type="protein sequence ID" value="TPE43391.1"/>
    <property type="molecule type" value="Genomic_DNA"/>
</dbReference>
<protein>
    <recommendedName>
        <fullName evidence="4">Phosphatidylglycerol lysyltransferase</fullName>
        <ecNumber evidence="3">2.3.2.3</ecNumber>
    </recommendedName>
    <alternativeName>
        <fullName evidence="12">Lysylphosphatidylglycerol synthase</fullName>
    </alternativeName>
</protein>
<evidence type="ECO:0000259" key="15">
    <source>
        <dbReference type="Pfam" id="PF09924"/>
    </source>
</evidence>
<reference evidence="16 17" key="1">
    <citation type="submission" date="2019-06" db="EMBL/GenBank/DDBJ databases">
        <title>A novel bacterium of genus Pontibacter, isolated from marine sediment.</title>
        <authorList>
            <person name="Huang H."/>
            <person name="Mo K."/>
            <person name="Hu Y."/>
        </authorList>
    </citation>
    <scope>NUCLEOTIDE SEQUENCE [LARGE SCALE GENOMIC DNA]</scope>
    <source>
        <strain evidence="16 17">HB172049</strain>
    </source>
</reference>
<comment type="subcellular location">
    <subcellularLocation>
        <location evidence="1">Cell membrane</location>
        <topology evidence="1">Multi-pass membrane protein</topology>
    </subcellularLocation>
</comment>
<keyword evidence="6" id="KW-0808">Transferase</keyword>
<keyword evidence="17" id="KW-1185">Reference proteome</keyword>